<sequence>MKVRIEFFFCFIKCIISEADFHHPIDFKLRISPFGKFANGVKGFLSGYSGSIFNVSKQCNICRMLDQSPALTHMKMVPMELIARSRRYGWIKLA</sequence>
<proteinExistence type="predicted"/>
<dbReference type="Proteomes" id="UP000094009">
    <property type="component" value="Unassembled WGS sequence"/>
</dbReference>
<accession>A0A853L2Y0</accession>
<gene>
    <name evidence="1" type="ORF">TH4_00915</name>
</gene>
<reference evidence="1 2" key="1">
    <citation type="submission" date="2014-07" db="EMBL/GenBank/DDBJ databases">
        <title>Draft genome sequence of Thalassospira tepidiphila 1-1B.</title>
        <authorList>
            <person name="Lai Q."/>
            <person name="Shao Z."/>
        </authorList>
    </citation>
    <scope>NUCLEOTIDE SEQUENCE [LARGE SCALE GENOMIC DNA]</scope>
    <source>
        <strain evidence="1 2">MCCC 1A03514</strain>
    </source>
</reference>
<evidence type="ECO:0000313" key="2">
    <source>
        <dbReference type="Proteomes" id="UP000094009"/>
    </source>
</evidence>
<dbReference type="EMBL" id="JPVZ01000001">
    <property type="protein sequence ID" value="OAZ11680.1"/>
    <property type="molecule type" value="Genomic_DNA"/>
</dbReference>
<protein>
    <submittedName>
        <fullName evidence="1">Uncharacterized protein</fullName>
    </submittedName>
</protein>
<comment type="caution">
    <text evidence="1">The sequence shown here is derived from an EMBL/GenBank/DDBJ whole genome shotgun (WGS) entry which is preliminary data.</text>
</comment>
<evidence type="ECO:0000313" key="1">
    <source>
        <dbReference type="EMBL" id="OAZ11680.1"/>
    </source>
</evidence>
<organism evidence="1 2">
    <name type="scientific">Thalassospira tepidiphila MCCC 1A03514</name>
    <dbReference type="NCBI Taxonomy" id="1177930"/>
    <lineage>
        <taxon>Bacteria</taxon>
        <taxon>Pseudomonadati</taxon>
        <taxon>Pseudomonadota</taxon>
        <taxon>Alphaproteobacteria</taxon>
        <taxon>Rhodospirillales</taxon>
        <taxon>Thalassospiraceae</taxon>
        <taxon>Thalassospira</taxon>
    </lineage>
</organism>
<dbReference type="AlphaFoldDB" id="A0A853L2Y0"/>
<name>A0A853L2Y0_9PROT</name>